<feature type="compositionally biased region" description="Polar residues" evidence="6">
    <location>
        <begin position="185"/>
        <end position="197"/>
    </location>
</feature>
<protein>
    <submittedName>
        <fullName evidence="8">Putative gtpase-activating protein</fullName>
    </submittedName>
</protein>
<dbReference type="AlphaFoldDB" id="A0A069DV47"/>
<feature type="region of interest" description="Disordered" evidence="6">
    <location>
        <begin position="377"/>
        <end position="406"/>
    </location>
</feature>
<dbReference type="EMBL" id="GBGD01001198">
    <property type="protein sequence ID" value="JAC87691.1"/>
    <property type="molecule type" value="mRNA"/>
</dbReference>
<dbReference type="PROSITE" id="PS50115">
    <property type="entry name" value="ARFGAP"/>
    <property type="match status" value="1"/>
</dbReference>
<keyword evidence="4" id="KW-0862">Zinc</keyword>
<dbReference type="CDD" id="cd08831">
    <property type="entry name" value="ArfGap_ArfGap2_3_like"/>
    <property type="match status" value="1"/>
</dbReference>
<dbReference type="Pfam" id="PF01412">
    <property type="entry name" value="ArfGap"/>
    <property type="match status" value="1"/>
</dbReference>
<dbReference type="GO" id="GO:0005096">
    <property type="term" value="F:GTPase activator activity"/>
    <property type="evidence" value="ECO:0007669"/>
    <property type="project" value="UniProtKB-KW"/>
</dbReference>
<sequence length="508" mass="56094">MAESVPTKKDIEYLFKKLRSVPTNKVCFDCTAKNPTWASVTYGVFICIDCSAVHRSLGVHLTFVRSTQLDTNWTWTQLRQMQLGGNANAESFFHQHNCTTKDSQQKYHSRAAQLYKDKLHNAAVQAIRINGPKIQLDQDCDTHAPNKAKGDLDFFDEHSHETNNLKENLHNSNNVCCDAEGGDSTGPSQSSTASQQKHIIGSRKVNPRRSGIGCKKSGGLGAQKITINFADIEKEAQLAGELKEEANPPVSPIPEAESEQIGSMRLVYEDLSLRQKKEEEKIKSVDASKAKQMERLGMGFTGRSGVSHSALSDMKTIQQENVSKQKTPERDDDDFFELDFSLSSNLSSEFQNSRNASVSKNISFLFGERKELKSTTFCEDIPPRSDKKRVPSPAGTTNEAQKKFGSAKSISSDQFFSDNTDNAWERSANLSRFEGSSSISSADYFNRNENLGRNSGGTTSLIPGNLINAPDLDDVRESVRQGVTKVAGRLSSLANGVMSTIQEKYGGY</sequence>
<dbReference type="FunFam" id="1.10.220.150:FF:000004">
    <property type="entry name" value="Putative ADP-ribosylation factor GTPase-activating protein 2"/>
    <property type="match status" value="1"/>
</dbReference>
<keyword evidence="1" id="KW-0343">GTPase activation</keyword>
<evidence type="ECO:0000256" key="2">
    <source>
        <dbReference type="ARBA" id="ARBA00022723"/>
    </source>
</evidence>
<reference evidence="8" key="1">
    <citation type="journal article" date="2015" name="J. Med. Entomol.">
        <title>A Deep Insight Into the Sialotranscriptome of the Chagas Disease Vector, Panstrongylus megistus (Hemiptera: Heteroptera).</title>
        <authorList>
            <person name="Ribeiro J.M."/>
            <person name="Schwarz A."/>
            <person name="Francischetti I.M."/>
        </authorList>
    </citation>
    <scope>NUCLEOTIDE SEQUENCE</scope>
    <source>
        <tissue evidence="8">Salivary glands</tissue>
    </source>
</reference>
<dbReference type="InterPro" id="IPR038508">
    <property type="entry name" value="ArfGAP_dom_sf"/>
</dbReference>
<dbReference type="InterPro" id="IPR037278">
    <property type="entry name" value="ARFGAP/RecO"/>
</dbReference>
<evidence type="ECO:0000256" key="6">
    <source>
        <dbReference type="SAM" id="MobiDB-lite"/>
    </source>
</evidence>
<dbReference type="PRINTS" id="PR00405">
    <property type="entry name" value="REVINTRACTNG"/>
</dbReference>
<keyword evidence="3 5" id="KW-0863">Zinc-finger</keyword>
<dbReference type="SMART" id="SM00105">
    <property type="entry name" value="ArfGap"/>
    <property type="match status" value="1"/>
</dbReference>
<evidence type="ECO:0000256" key="3">
    <source>
        <dbReference type="ARBA" id="ARBA00022771"/>
    </source>
</evidence>
<evidence type="ECO:0000256" key="1">
    <source>
        <dbReference type="ARBA" id="ARBA00022468"/>
    </source>
</evidence>
<dbReference type="SUPFAM" id="SSF57863">
    <property type="entry name" value="ArfGap/RecO-like zinc finger"/>
    <property type="match status" value="1"/>
</dbReference>
<feature type="region of interest" description="Disordered" evidence="6">
    <location>
        <begin position="177"/>
        <end position="217"/>
    </location>
</feature>
<dbReference type="GO" id="GO:0000139">
    <property type="term" value="C:Golgi membrane"/>
    <property type="evidence" value="ECO:0007669"/>
    <property type="project" value="GOC"/>
</dbReference>
<name>A0A069DV47_9HEMI</name>
<proteinExistence type="evidence at transcript level"/>
<dbReference type="PANTHER" id="PTHR45686:SF4">
    <property type="entry name" value="ADP-RIBOSYLATION FACTOR GTPASE ACTIVATING PROTEIN 3, ISOFORM H"/>
    <property type="match status" value="1"/>
</dbReference>
<organism evidence="8">
    <name type="scientific">Panstrongylus megistus</name>
    <dbReference type="NCBI Taxonomy" id="65343"/>
    <lineage>
        <taxon>Eukaryota</taxon>
        <taxon>Metazoa</taxon>
        <taxon>Ecdysozoa</taxon>
        <taxon>Arthropoda</taxon>
        <taxon>Hexapoda</taxon>
        <taxon>Insecta</taxon>
        <taxon>Pterygota</taxon>
        <taxon>Neoptera</taxon>
        <taxon>Paraneoptera</taxon>
        <taxon>Hemiptera</taxon>
        <taxon>Heteroptera</taxon>
        <taxon>Panheteroptera</taxon>
        <taxon>Cimicomorpha</taxon>
        <taxon>Reduviidae</taxon>
        <taxon>Triatominae</taxon>
        <taxon>Panstrongylus</taxon>
    </lineage>
</organism>
<dbReference type="GO" id="GO:0008270">
    <property type="term" value="F:zinc ion binding"/>
    <property type="evidence" value="ECO:0007669"/>
    <property type="project" value="UniProtKB-KW"/>
</dbReference>
<dbReference type="PANTHER" id="PTHR45686">
    <property type="entry name" value="ADP-RIBOSYLATION FACTOR GTPASE ACTIVATING PROTEIN 3, ISOFORM H-RELATED"/>
    <property type="match status" value="1"/>
</dbReference>
<evidence type="ECO:0000256" key="5">
    <source>
        <dbReference type="PROSITE-ProRule" id="PRU00288"/>
    </source>
</evidence>
<keyword evidence="2" id="KW-0479">Metal-binding</keyword>
<evidence type="ECO:0000313" key="8">
    <source>
        <dbReference type="EMBL" id="JAC87691.1"/>
    </source>
</evidence>
<dbReference type="Gene3D" id="1.10.220.150">
    <property type="entry name" value="Arf GTPase activating protein"/>
    <property type="match status" value="1"/>
</dbReference>
<evidence type="ECO:0000256" key="4">
    <source>
        <dbReference type="ARBA" id="ARBA00022833"/>
    </source>
</evidence>
<accession>A0A069DV47</accession>
<dbReference type="GO" id="GO:0048205">
    <property type="term" value="P:COPI coating of Golgi vesicle"/>
    <property type="evidence" value="ECO:0007669"/>
    <property type="project" value="TreeGrafter"/>
</dbReference>
<feature type="domain" description="Arf-GAP" evidence="7">
    <location>
        <begin position="12"/>
        <end position="119"/>
    </location>
</feature>
<dbReference type="InterPro" id="IPR001164">
    <property type="entry name" value="ArfGAP_dom"/>
</dbReference>
<evidence type="ECO:0000259" key="7">
    <source>
        <dbReference type="PROSITE" id="PS50115"/>
    </source>
</evidence>